<reference evidence="1 2" key="1">
    <citation type="submission" date="2014-04" db="EMBL/GenBank/DDBJ databases">
        <authorList>
            <consortium name="DOE Joint Genome Institute"/>
            <person name="Kuo A."/>
            <person name="Ruytinx J."/>
            <person name="Rineau F."/>
            <person name="Colpaert J."/>
            <person name="Kohler A."/>
            <person name="Nagy L.G."/>
            <person name="Floudas D."/>
            <person name="Copeland A."/>
            <person name="Barry K.W."/>
            <person name="Cichocki N."/>
            <person name="Veneault-Fourrey C."/>
            <person name="LaButti K."/>
            <person name="Lindquist E.A."/>
            <person name="Lipzen A."/>
            <person name="Lundell T."/>
            <person name="Morin E."/>
            <person name="Murat C."/>
            <person name="Sun H."/>
            <person name="Tunlid A."/>
            <person name="Henrissat B."/>
            <person name="Grigoriev I.V."/>
            <person name="Hibbett D.S."/>
            <person name="Martin F."/>
            <person name="Nordberg H.P."/>
            <person name="Cantor M.N."/>
            <person name="Hua S.X."/>
        </authorList>
    </citation>
    <scope>NUCLEOTIDE SEQUENCE [LARGE SCALE GENOMIC DNA]</scope>
    <source>
        <strain evidence="1 2">UH-Slu-Lm8-n1</strain>
    </source>
</reference>
<dbReference type="HOGENOM" id="CLU_2484841_0_0_1"/>
<dbReference type="InParanoid" id="A0A0D0AZE0"/>
<sequence length="87" mass="9940">MAASGSSFCGQGILENRSKAPWSSQTSDHLGWKYRIWCYREVIGEKFEERRILQAVHRTLNPSMHRICFSRLLASQPRVTATTKASL</sequence>
<dbReference type="Proteomes" id="UP000054485">
    <property type="component" value="Unassembled WGS sequence"/>
</dbReference>
<name>A0A0D0AZE0_9AGAM</name>
<reference evidence="2" key="2">
    <citation type="submission" date="2015-01" db="EMBL/GenBank/DDBJ databases">
        <title>Evolutionary Origins and Diversification of the Mycorrhizal Mutualists.</title>
        <authorList>
            <consortium name="DOE Joint Genome Institute"/>
            <consortium name="Mycorrhizal Genomics Consortium"/>
            <person name="Kohler A."/>
            <person name="Kuo A."/>
            <person name="Nagy L.G."/>
            <person name="Floudas D."/>
            <person name="Copeland A."/>
            <person name="Barry K.W."/>
            <person name="Cichocki N."/>
            <person name="Veneault-Fourrey C."/>
            <person name="LaButti K."/>
            <person name="Lindquist E.A."/>
            <person name="Lipzen A."/>
            <person name="Lundell T."/>
            <person name="Morin E."/>
            <person name="Murat C."/>
            <person name="Riley R."/>
            <person name="Ohm R."/>
            <person name="Sun H."/>
            <person name="Tunlid A."/>
            <person name="Henrissat B."/>
            <person name="Grigoriev I.V."/>
            <person name="Hibbett D.S."/>
            <person name="Martin F."/>
        </authorList>
    </citation>
    <scope>NUCLEOTIDE SEQUENCE [LARGE SCALE GENOMIC DNA]</scope>
    <source>
        <strain evidence="2">UH-Slu-Lm8-n1</strain>
    </source>
</reference>
<accession>A0A0D0AZE0</accession>
<protein>
    <submittedName>
        <fullName evidence="1">Uncharacterized protein</fullName>
    </submittedName>
</protein>
<dbReference type="AlphaFoldDB" id="A0A0D0AZE0"/>
<gene>
    <name evidence="1" type="ORF">CY34DRAFT_727469</name>
</gene>
<evidence type="ECO:0000313" key="1">
    <source>
        <dbReference type="EMBL" id="KIK43124.1"/>
    </source>
</evidence>
<proteinExistence type="predicted"/>
<dbReference type="EMBL" id="KN835220">
    <property type="protein sequence ID" value="KIK43124.1"/>
    <property type="molecule type" value="Genomic_DNA"/>
</dbReference>
<evidence type="ECO:0000313" key="2">
    <source>
        <dbReference type="Proteomes" id="UP000054485"/>
    </source>
</evidence>
<keyword evidence="2" id="KW-1185">Reference proteome</keyword>
<organism evidence="1 2">
    <name type="scientific">Suillus luteus UH-Slu-Lm8-n1</name>
    <dbReference type="NCBI Taxonomy" id="930992"/>
    <lineage>
        <taxon>Eukaryota</taxon>
        <taxon>Fungi</taxon>
        <taxon>Dikarya</taxon>
        <taxon>Basidiomycota</taxon>
        <taxon>Agaricomycotina</taxon>
        <taxon>Agaricomycetes</taxon>
        <taxon>Agaricomycetidae</taxon>
        <taxon>Boletales</taxon>
        <taxon>Suillineae</taxon>
        <taxon>Suillaceae</taxon>
        <taxon>Suillus</taxon>
    </lineage>
</organism>